<evidence type="ECO:0000259" key="1">
    <source>
        <dbReference type="Pfam" id="PF07589"/>
    </source>
</evidence>
<evidence type="ECO:0000313" key="3">
    <source>
        <dbReference type="Proteomes" id="UP000604083"/>
    </source>
</evidence>
<evidence type="ECO:0000313" key="2">
    <source>
        <dbReference type="EMBL" id="MBK1834445.1"/>
    </source>
</evidence>
<dbReference type="Pfam" id="PF07589">
    <property type="entry name" value="PEP-CTERM"/>
    <property type="match status" value="1"/>
</dbReference>
<reference evidence="2" key="1">
    <citation type="submission" date="2021-01" db="EMBL/GenBank/DDBJ databases">
        <title>Modified the classification status of verrucomicrobia.</title>
        <authorList>
            <person name="Feng X."/>
        </authorList>
    </citation>
    <scope>NUCLEOTIDE SEQUENCE</scope>
    <source>
        <strain evidence="2">KCTC 12986</strain>
    </source>
</reference>
<dbReference type="Proteomes" id="UP000604083">
    <property type="component" value="Unassembled WGS sequence"/>
</dbReference>
<sequence length="109" mass="11434">MSAGDVSQIVTIALDPGEQFDLAASVGSSGYAMEIRAINGDPEGDGWIMQWGGTGGDSYPDGYHGEPWDGGRSLAFRDMSFALTGSPIPEPSAVFLSALGLLALGRRRR</sequence>
<accession>A0A934RP81</accession>
<gene>
    <name evidence="2" type="ORF">JIN78_10275</name>
</gene>
<proteinExistence type="predicted"/>
<dbReference type="AlphaFoldDB" id="A0A934RP81"/>
<keyword evidence="3" id="KW-1185">Reference proteome</keyword>
<dbReference type="EMBL" id="JAENIO010000024">
    <property type="protein sequence ID" value="MBK1834445.1"/>
    <property type="molecule type" value="Genomic_DNA"/>
</dbReference>
<name>A0A934RP81_9BACT</name>
<dbReference type="RefSeq" id="WP_200391881.1">
    <property type="nucleotide sequence ID" value="NZ_JAENIO010000024.1"/>
</dbReference>
<feature type="domain" description="Ice-binding protein C-terminal" evidence="1">
    <location>
        <begin position="87"/>
        <end position="109"/>
    </location>
</feature>
<comment type="caution">
    <text evidence="2">The sequence shown here is derived from an EMBL/GenBank/DDBJ whole genome shotgun (WGS) entry which is preliminary data.</text>
</comment>
<dbReference type="InterPro" id="IPR013424">
    <property type="entry name" value="Ice-binding_C"/>
</dbReference>
<organism evidence="2 3">
    <name type="scientific">Roseibacillus ishigakijimensis</name>
    <dbReference type="NCBI Taxonomy" id="454146"/>
    <lineage>
        <taxon>Bacteria</taxon>
        <taxon>Pseudomonadati</taxon>
        <taxon>Verrucomicrobiota</taxon>
        <taxon>Verrucomicrobiia</taxon>
        <taxon>Verrucomicrobiales</taxon>
        <taxon>Verrucomicrobiaceae</taxon>
        <taxon>Roseibacillus</taxon>
    </lineage>
</organism>
<dbReference type="NCBIfam" id="TIGR02595">
    <property type="entry name" value="PEP_CTERM"/>
    <property type="match status" value="1"/>
</dbReference>
<protein>
    <submittedName>
        <fullName evidence="2">PEP-CTERM sorting domain-containing protein</fullName>
    </submittedName>
</protein>